<evidence type="ECO:0000313" key="3">
    <source>
        <dbReference type="Proteomes" id="UP000427281"/>
    </source>
</evidence>
<gene>
    <name evidence="2" type="ORF">F1728_10700</name>
</gene>
<evidence type="ECO:0000256" key="1">
    <source>
        <dbReference type="SAM" id="Phobius"/>
    </source>
</evidence>
<keyword evidence="1" id="KW-1133">Transmembrane helix</keyword>
<dbReference type="AlphaFoldDB" id="A0A6I6ABG3"/>
<keyword evidence="1" id="KW-0812">Transmembrane</keyword>
<name>A0A6I6ABG3_9PLAN</name>
<reference evidence="2 3" key="1">
    <citation type="submission" date="2019-09" db="EMBL/GenBank/DDBJ databases">
        <title>Gimesia benthica sp. nov., a novel bacterium isolated from deep-sea water of the Northwest Indian Ocean.</title>
        <authorList>
            <person name="Dai X."/>
        </authorList>
    </citation>
    <scope>NUCLEOTIDE SEQUENCE [LARGE SCALE GENOMIC DNA]</scope>
    <source>
        <strain evidence="2 3">E7</strain>
    </source>
</reference>
<organism evidence="2 3">
    <name type="scientific">Gimesia benthica</name>
    <dbReference type="NCBI Taxonomy" id="2608982"/>
    <lineage>
        <taxon>Bacteria</taxon>
        <taxon>Pseudomonadati</taxon>
        <taxon>Planctomycetota</taxon>
        <taxon>Planctomycetia</taxon>
        <taxon>Planctomycetales</taxon>
        <taxon>Planctomycetaceae</taxon>
        <taxon>Gimesia</taxon>
    </lineage>
</organism>
<protein>
    <submittedName>
        <fullName evidence="2">Uncharacterized protein</fullName>
    </submittedName>
</protein>
<feature type="transmembrane region" description="Helical" evidence="1">
    <location>
        <begin position="77"/>
        <end position="103"/>
    </location>
</feature>
<dbReference type="RefSeq" id="WP_155364105.1">
    <property type="nucleotide sequence ID" value="NZ_CP043930.1"/>
</dbReference>
<evidence type="ECO:0000313" key="2">
    <source>
        <dbReference type="EMBL" id="QGQ23110.1"/>
    </source>
</evidence>
<feature type="transmembrane region" description="Helical" evidence="1">
    <location>
        <begin position="123"/>
        <end position="147"/>
    </location>
</feature>
<dbReference type="EMBL" id="CP043930">
    <property type="protein sequence ID" value="QGQ23110.1"/>
    <property type="molecule type" value="Genomic_DNA"/>
</dbReference>
<dbReference type="Proteomes" id="UP000427281">
    <property type="component" value="Chromosome"/>
</dbReference>
<keyword evidence="1" id="KW-0472">Membrane</keyword>
<keyword evidence="3" id="KW-1185">Reference proteome</keyword>
<feature type="transmembrane region" description="Helical" evidence="1">
    <location>
        <begin position="36"/>
        <end position="56"/>
    </location>
</feature>
<feature type="transmembrane region" description="Helical" evidence="1">
    <location>
        <begin position="7"/>
        <end position="30"/>
    </location>
</feature>
<proteinExistence type="predicted"/>
<sequence>MRPFQNSIHLMSFVVGTAVMFLVYLLLVCLHSELDLFQVATLLAVTLAVICPGLGLELIRRKFSPDLQARLTWRETLITVCSMALGALGLSYFMFIAGVGMVIMSRLFGRLLSLLPIHNTLVLTSIVAGLTAYVTLLSSLTLALYFLCRSKQVRPLH</sequence>
<accession>A0A6I6ABG3</accession>
<dbReference type="KEGG" id="gim:F1728_10700"/>